<protein>
    <submittedName>
        <fullName evidence="1">Lipoprotein</fullName>
    </submittedName>
</protein>
<accession>J9H3K3</accession>
<proteinExistence type="predicted"/>
<dbReference type="EMBL" id="AMCI01000663">
    <property type="protein sequence ID" value="EJX08260.1"/>
    <property type="molecule type" value="Genomic_DNA"/>
</dbReference>
<dbReference type="CDD" id="cd12105">
    <property type="entry name" value="HmuY"/>
    <property type="match status" value="1"/>
</dbReference>
<dbReference type="AlphaFoldDB" id="J9H3K3"/>
<dbReference type="InterPro" id="IPR025921">
    <property type="entry name" value="HmuY"/>
</dbReference>
<comment type="caution">
    <text evidence="1">The sequence shown here is derived from an EMBL/GenBank/DDBJ whole genome shotgun (WGS) entry which is preliminary data.</text>
</comment>
<evidence type="ECO:0000313" key="1">
    <source>
        <dbReference type="EMBL" id="EJX08260.1"/>
    </source>
</evidence>
<keyword evidence="1" id="KW-0449">Lipoprotein</keyword>
<dbReference type="Pfam" id="PF14064">
    <property type="entry name" value="HmuY"/>
    <property type="match status" value="1"/>
</dbReference>
<reference evidence="1" key="1">
    <citation type="journal article" date="2012" name="PLoS ONE">
        <title>Gene sets for utilization of primary and secondary nutrition supplies in the distal gut of endangered iberian lynx.</title>
        <authorList>
            <person name="Alcaide M."/>
            <person name="Messina E."/>
            <person name="Richter M."/>
            <person name="Bargiela R."/>
            <person name="Peplies J."/>
            <person name="Huws S.A."/>
            <person name="Newbold C.J."/>
            <person name="Golyshin P.N."/>
            <person name="Simon M.A."/>
            <person name="Lopez G."/>
            <person name="Yakimov M.M."/>
            <person name="Ferrer M."/>
        </authorList>
    </citation>
    <scope>NUCLEOTIDE SEQUENCE</scope>
</reference>
<organism evidence="1">
    <name type="scientific">gut metagenome</name>
    <dbReference type="NCBI Taxonomy" id="749906"/>
    <lineage>
        <taxon>unclassified sequences</taxon>
        <taxon>metagenomes</taxon>
        <taxon>organismal metagenomes</taxon>
    </lineage>
</organism>
<gene>
    <name evidence="1" type="ORF">EVA_03622</name>
</gene>
<sequence>MNIKNFFGLCLVALCAVACSDNDPVTAPSTSATQRLVVDATDYTQWHYIDLESQQVTTLPVGEPAPDEWDLAVHRYDVKTHGGAAVETAVSDFASLPEPSSFPTSAFVADEWTTDRLIVDMSQMMNGVVEYASDDYNPCLSNWLKLDTSSMPPAYTLSGKVYLLRLKDQTFAACRLVNFMNDQGVKGHLTIDYQYPVQP</sequence>
<name>J9H3K3_9ZZZZ</name>